<dbReference type="InterPro" id="IPR036098">
    <property type="entry name" value="Thymidylate_synthase_ThyX_sf"/>
</dbReference>
<dbReference type="InterPro" id="IPR003669">
    <property type="entry name" value="Thymidylate_synthase_ThyX"/>
</dbReference>
<dbReference type="GO" id="GO:0050797">
    <property type="term" value="F:thymidylate synthase (FAD) activity"/>
    <property type="evidence" value="ECO:0007669"/>
    <property type="project" value="InterPro"/>
</dbReference>
<organism evidence="1 2">
    <name type="scientific">Segatella oulorum</name>
    <dbReference type="NCBI Taxonomy" id="28136"/>
    <lineage>
        <taxon>Bacteria</taxon>
        <taxon>Pseudomonadati</taxon>
        <taxon>Bacteroidota</taxon>
        <taxon>Bacteroidia</taxon>
        <taxon>Bacteroidales</taxon>
        <taxon>Prevotellaceae</taxon>
        <taxon>Segatella</taxon>
    </lineage>
</organism>
<dbReference type="CDD" id="cd20175">
    <property type="entry name" value="ThyX"/>
    <property type="match status" value="1"/>
</dbReference>
<protein>
    <submittedName>
        <fullName evidence="1">Thymidylate synthase (FAD)</fullName>
    </submittedName>
</protein>
<dbReference type="AlphaFoldDB" id="A0A1T4NQS6"/>
<dbReference type="Gene3D" id="6.10.140.450">
    <property type="match status" value="1"/>
</dbReference>
<dbReference type="EMBL" id="FUXK01000011">
    <property type="protein sequence ID" value="SJZ81671.1"/>
    <property type="molecule type" value="Genomic_DNA"/>
</dbReference>
<accession>A0A1T4NQS6</accession>
<name>A0A1T4NQS6_9BACT</name>
<dbReference type="SUPFAM" id="SSF69796">
    <property type="entry name" value="Thymidylate synthase-complementing protein Thy1"/>
    <property type="match status" value="1"/>
</dbReference>
<dbReference type="GO" id="GO:0050660">
    <property type="term" value="F:flavin adenine dinucleotide binding"/>
    <property type="evidence" value="ECO:0007669"/>
    <property type="project" value="InterPro"/>
</dbReference>
<dbReference type="PROSITE" id="PS51331">
    <property type="entry name" value="THYX"/>
    <property type="match status" value="1"/>
</dbReference>
<dbReference type="PANTHER" id="PTHR34934:SF1">
    <property type="entry name" value="FLAVIN-DEPENDENT THYMIDYLATE SYNTHASE"/>
    <property type="match status" value="1"/>
</dbReference>
<evidence type="ECO:0000313" key="1">
    <source>
        <dbReference type="EMBL" id="SJZ81671.1"/>
    </source>
</evidence>
<sequence>MKFLQPSFEIWQQEAGIDGIYRMIERAGRVCYKSENHVDNQSARPFVERLIASKHTAMLEHGTVYLVTDQAKLAERYIQNPFSVVHTFNTKNYITTNLRVLVEQGWMDDLKYLYKQQPQHEPRITVHFTTQVSITREFNRHRSHSMAEQSTRYCNYSKDKFGGEININVPEWITNCEKFSATEQVGNFNMQFINYCRSIADSNGNTNWTDFDAWLFANLAAEFSYMQLIALGRKPQEARAVLPLDVNTELIHTAFLHDWQHFFNLRALGTTGAPHPDAKAIAQPLYEVFKQNGWL</sequence>
<dbReference type="RefSeq" id="WP_025070348.1">
    <property type="nucleotide sequence ID" value="NZ_FUXK01000011.1"/>
</dbReference>
<reference evidence="1 2" key="1">
    <citation type="submission" date="2017-02" db="EMBL/GenBank/DDBJ databases">
        <authorList>
            <person name="Peterson S.W."/>
        </authorList>
    </citation>
    <scope>NUCLEOTIDE SEQUENCE [LARGE SCALE GENOMIC DNA]</scope>
    <source>
        <strain evidence="1 2">ATCC 43324</strain>
    </source>
</reference>
<dbReference type="PANTHER" id="PTHR34934">
    <property type="entry name" value="FLAVIN-DEPENDENT THYMIDYLATE SYNTHASE"/>
    <property type="match status" value="1"/>
</dbReference>
<dbReference type="Pfam" id="PF02511">
    <property type="entry name" value="Thy1"/>
    <property type="match status" value="1"/>
</dbReference>
<dbReference type="GO" id="GO:0070402">
    <property type="term" value="F:NADPH binding"/>
    <property type="evidence" value="ECO:0007669"/>
    <property type="project" value="TreeGrafter"/>
</dbReference>
<dbReference type="STRING" id="28136.SAMN02745202_01161"/>
<gene>
    <name evidence="1" type="ORF">SAMN02745202_01161</name>
</gene>
<dbReference type="Gene3D" id="3.30.1360.170">
    <property type="match status" value="1"/>
</dbReference>
<evidence type="ECO:0000313" key="2">
    <source>
        <dbReference type="Proteomes" id="UP000190065"/>
    </source>
</evidence>
<proteinExistence type="predicted"/>
<dbReference type="Proteomes" id="UP000190065">
    <property type="component" value="Unassembled WGS sequence"/>
</dbReference>
<dbReference type="GO" id="GO:0004799">
    <property type="term" value="F:thymidylate synthase activity"/>
    <property type="evidence" value="ECO:0007669"/>
    <property type="project" value="TreeGrafter"/>
</dbReference>
<dbReference type="GO" id="GO:0006231">
    <property type="term" value="P:dTMP biosynthetic process"/>
    <property type="evidence" value="ECO:0007669"/>
    <property type="project" value="InterPro"/>
</dbReference>
<dbReference type="eggNOG" id="COG1351">
    <property type="taxonomic scope" value="Bacteria"/>
</dbReference>